<dbReference type="InterPro" id="IPR035093">
    <property type="entry name" value="RelE/ParE_toxin_dom_sf"/>
</dbReference>
<evidence type="ECO:0000313" key="2">
    <source>
        <dbReference type="Proteomes" id="UP000005459"/>
    </source>
</evidence>
<dbReference type="eggNOG" id="COG3549">
    <property type="taxonomic scope" value="Bacteria"/>
</dbReference>
<keyword evidence="2" id="KW-1185">Reference proteome</keyword>
<dbReference type="STRING" id="768671.ThimaDRAFT_4487"/>
<name>F9UHT4_9GAMM</name>
<reference evidence="1 2" key="1">
    <citation type="submission" date="2011-06" db="EMBL/GenBank/DDBJ databases">
        <title>The draft genome of Thiocapsa marina 5811.</title>
        <authorList>
            <consortium name="US DOE Joint Genome Institute (JGI-PGF)"/>
            <person name="Lucas S."/>
            <person name="Han J."/>
            <person name="Cheng J.-F."/>
            <person name="Goodwin L."/>
            <person name="Pitluck S."/>
            <person name="Peters L."/>
            <person name="Land M.L."/>
            <person name="Hauser L."/>
            <person name="Vogl K."/>
            <person name="Liu Z."/>
            <person name="Imhoff J."/>
            <person name="Thiel V."/>
            <person name="Frigaard N.-U."/>
            <person name="Bryant D."/>
            <person name="Woyke T.J."/>
        </authorList>
    </citation>
    <scope>NUCLEOTIDE SEQUENCE [LARGE SCALE GENOMIC DNA]</scope>
    <source>
        <strain evidence="1 2">5811</strain>
    </source>
</reference>
<evidence type="ECO:0000313" key="1">
    <source>
        <dbReference type="EMBL" id="EGV16260.1"/>
    </source>
</evidence>
<proteinExistence type="predicted"/>
<dbReference type="PATRIC" id="fig|768671.3.peg.4732"/>
<dbReference type="Proteomes" id="UP000005459">
    <property type="component" value="Unassembled WGS sequence"/>
</dbReference>
<dbReference type="AlphaFoldDB" id="F9UHT4"/>
<dbReference type="Gene3D" id="3.30.2310.20">
    <property type="entry name" value="RelE-like"/>
    <property type="match status" value="1"/>
</dbReference>
<accession>F9UHT4</accession>
<dbReference type="EMBL" id="AFWV01000020">
    <property type="protein sequence ID" value="EGV16260.1"/>
    <property type="molecule type" value="Genomic_DNA"/>
</dbReference>
<dbReference type="SUPFAM" id="SSF143011">
    <property type="entry name" value="RelE-like"/>
    <property type="match status" value="1"/>
</dbReference>
<protein>
    <submittedName>
        <fullName evidence="1">Plasmid maintenance system killer</fullName>
    </submittedName>
</protein>
<dbReference type="InterPro" id="IPR007711">
    <property type="entry name" value="HigB-1"/>
</dbReference>
<organism evidence="1 2">
    <name type="scientific">Thiocapsa marina 5811</name>
    <dbReference type="NCBI Taxonomy" id="768671"/>
    <lineage>
        <taxon>Bacteria</taxon>
        <taxon>Pseudomonadati</taxon>
        <taxon>Pseudomonadota</taxon>
        <taxon>Gammaproteobacteria</taxon>
        <taxon>Chromatiales</taxon>
        <taxon>Chromatiaceae</taxon>
        <taxon>Thiocapsa</taxon>
    </lineage>
</organism>
<gene>
    <name evidence="1" type="ORF">ThimaDRAFT_4487</name>
</gene>
<dbReference type="PANTHER" id="PTHR40266:SF2">
    <property type="entry name" value="TOXIN HIGB-1"/>
    <property type="match status" value="1"/>
</dbReference>
<dbReference type="Pfam" id="PF05015">
    <property type="entry name" value="HigB-like_toxin"/>
    <property type="match status" value="1"/>
</dbReference>
<sequence>MDSGLQSSVLAQNPVAVAQYRLSIYDQVMAIQSFRCAETRRLFERLRVKRFVNIEGPARRKLIYLDAARDLSDLRIPPGNRLEALRGDRSGQHSIRINDQWRVCFVWSAEGPTEVEIVDYH</sequence>
<dbReference type="PANTHER" id="PTHR40266">
    <property type="entry name" value="TOXIN HIGB-1"/>
    <property type="match status" value="1"/>
</dbReference>